<organism evidence="2 3">
    <name type="scientific">Rubellimicrobium roseum</name>
    <dbReference type="NCBI Taxonomy" id="687525"/>
    <lineage>
        <taxon>Bacteria</taxon>
        <taxon>Pseudomonadati</taxon>
        <taxon>Pseudomonadota</taxon>
        <taxon>Alphaproteobacteria</taxon>
        <taxon>Rhodobacterales</taxon>
        <taxon>Roseobacteraceae</taxon>
        <taxon>Rubellimicrobium</taxon>
    </lineage>
</organism>
<gene>
    <name evidence="2" type="ORF">FHG71_00565</name>
</gene>
<dbReference type="Proteomes" id="UP000305709">
    <property type="component" value="Unassembled WGS sequence"/>
</dbReference>
<dbReference type="OrthoDB" id="6305173at2"/>
<feature type="domain" description="Hedgehog/Intein (Hint)" evidence="1">
    <location>
        <begin position="34"/>
        <end position="180"/>
    </location>
</feature>
<dbReference type="AlphaFoldDB" id="A0A5C4NJN3"/>
<dbReference type="InterPro" id="IPR028992">
    <property type="entry name" value="Hedgehog/Intein_dom"/>
</dbReference>
<evidence type="ECO:0000259" key="1">
    <source>
        <dbReference type="Pfam" id="PF13403"/>
    </source>
</evidence>
<protein>
    <recommendedName>
        <fullName evidence="1">Hedgehog/Intein (Hint) domain-containing protein</fullName>
    </recommendedName>
</protein>
<keyword evidence="3" id="KW-1185">Reference proteome</keyword>
<accession>A0A5C4NJN3</accession>
<reference evidence="2 3" key="1">
    <citation type="submission" date="2019-06" db="EMBL/GenBank/DDBJ databases">
        <authorList>
            <person name="Jiang L."/>
        </authorList>
    </citation>
    <scope>NUCLEOTIDE SEQUENCE [LARGE SCALE GENOMIC DNA]</scope>
    <source>
        <strain evidence="2 3">YIM 48858</strain>
    </source>
</reference>
<proteinExistence type="predicted"/>
<dbReference type="EMBL" id="VDFV01000001">
    <property type="protein sequence ID" value="TNC75004.1"/>
    <property type="molecule type" value="Genomic_DNA"/>
</dbReference>
<sequence>MRRVSVSWLTPPGDVDDAVRFVPTLPAFDEAFAAFARGTLFAGARGVVAVEDLWPGTELRMADGRLARVVWRGSTVIVPRGDGQDPAMSRLTRIPAEALGLGRPYQDLVLGPHARLVMRRPGMRRLTGQEVAAIPAADFVDGVGIVEVSPPSPVEVFHLAFDRHERLLANGVEVESYHPGPLHALPLRGETMQPFLACFPHVTDLAGFGAPALPRLRLRDLDLIGVA</sequence>
<dbReference type="Pfam" id="PF13403">
    <property type="entry name" value="Hint_2"/>
    <property type="match status" value="1"/>
</dbReference>
<evidence type="ECO:0000313" key="3">
    <source>
        <dbReference type="Proteomes" id="UP000305709"/>
    </source>
</evidence>
<name>A0A5C4NJN3_9RHOB</name>
<evidence type="ECO:0000313" key="2">
    <source>
        <dbReference type="EMBL" id="TNC75004.1"/>
    </source>
</evidence>
<comment type="caution">
    <text evidence="2">The sequence shown here is derived from an EMBL/GenBank/DDBJ whole genome shotgun (WGS) entry which is preliminary data.</text>
</comment>